<keyword evidence="13" id="KW-0902">Two-component regulatory system</keyword>
<evidence type="ECO:0000256" key="14">
    <source>
        <dbReference type="ARBA" id="ARBA00023136"/>
    </source>
</evidence>
<dbReference type="EMBL" id="JAABNR010000030">
    <property type="protein sequence ID" value="NBZ89708.1"/>
    <property type="molecule type" value="Genomic_DNA"/>
</dbReference>
<evidence type="ECO:0000259" key="16">
    <source>
        <dbReference type="PROSITE" id="PS50885"/>
    </source>
</evidence>
<dbReference type="InterPro" id="IPR003594">
    <property type="entry name" value="HATPase_dom"/>
</dbReference>
<dbReference type="Pfam" id="PF02518">
    <property type="entry name" value="HATPase_c"/>
    <property type="match status" value="1"/>
</dbReference>
<dbReference type="InterPro" id="IPR036890">
    <property type="entry name" value="HATPase_C_sf"/>
</dbReference>
<dbReference type="PRINTS" id="PR00344">
    <property type="entry name" value="BCTRLSENSOR"/>
</dbReference>
<keyword evidence="6" id="KW-0597">Phosphoprotein</keyword>
<dbReference type="GO" id="GO:0005886">
    <property type="term" value="C:plasma membrane"/>
    <property type="evidence" value="ECO:0007669"/>
    <property type="project" value="UniProtKB-SubCell"/>
</dbReference>
<keyword evidence="18" id="KW-1185">Reference proteome</keyword>
<dbReference type="InterPro" id="IPR004358">
    <property type="entry name" value="Sig_transdc_His_kin-like_C"/>
</dbReference>
<evidence type="ECO:0000256" key="10">
    <source>
        <dbReference type="ARBA" id="ARBA00022777"/>
    </source>
</evidence>
<feature type="domain" description="Histidine kinase" evidence="15">
    <location>
        <begin position="71"/>
        <end position="270"/>
    </location>
</feature>
<dbReference type="Pfam" id="PF00672">
    <property type="entry name" value="HAMP"/>
    <property type="match status" value="1"/>
</dbReference>
<dbReference type="CDD" id="cd06225">
    <property type="entry name" value="HAMP"/>
    <property type="match status" value="1"/>
</dbReference>
<evidence type="ECO:0000256" key="7">
    <source>
        <dbReference type="ARBA" id="ARBA00022679"/>
    </source>
</evidence>
<dbReference type="InterPro" id="IPR003661">
    <property type="entry name" value="HisK_dim/P_dom"/>
</dbReference>
<dbReference type="PROSITE" id="PS50885">
    <property type="entry name" value="HAMP"/>
    <property type="match status" value="1"/>
</dbReference>
<dbReference type="InterPro" id="IPR005467">
    <property type="entry name" value="His_kinase_dom"/>
</dbReference>
<evidence type="ECO:0000313" key="17">
    <source>
        <dbReference type="EMBL" id="NBZ89708.1"/>
    </source>
</evidence>
<dbReference type="Gene3D" id="3.30.565.10">
    <property type="entry name" value="Histidine kinase-like ATPase, C-terminal domain"/>
    <property type="match status" value="1"/>
</dbReference>
<keyword evidence="9" id="KW-0547">Nucleotide-binding</keyword>
<keyword evidence="10" id="KW-0418">Kinase</keyword>
<comment type="catalytic activity">
    <reaction evidence="1">
        <text>ATP + protein L-histidine = ADP + protein N-phospho-L-histidine.</text>
        <dbReference type="EC" id="2.7.13.3"/>
    </reaction>
</comment>
<evidence type="ECO:0000256" key="13">
    <source>
        <dbReference type="ARBA" id="ARBA00023012"/>
    </source>
</evidence>
<dbReference type="SUPFAM" id="SSF47384">
    <property type="entry name" value="Homodimeric domain of signal transducing histidine kinase"/>
    <property type="match status" value="1"/>
</dbReference>
<evidence type="ECO:0000256" key="6">
    <source>
        <dbReference type="ARBA" id="ARBA00022553"/>
    </source>
</evidence>
<evidence type="ECO:0000256" key="3">
    <source>
        <dbReference type="ARBA" id="ARBA00012438"/>
    </source>
</evidence>
<dbReference type="InterPro" id="IPR050980">
    <property type="entry name" value="2C_sensor_his_kinase"/>
</dbReference>
<dbReference type="InterPro" id="IPR036097">
    <property type="entry name" value="HisK_dim/P_sf"/>
</dbReference>
<organism evidence="17 18">
    <name type="scientific">Stagnihabitans tardus</name>
    <dbReference type="NCBI Taxonomy" id="2699202"/>
    <lineage>
        <taxon>Bacteria</taxon>
        <taxon>Pseudomonadati</taxon>
        <taxon>Pseudomonadota</taxon>
        <taxon>Alphaproteobacteria</taxon>
        <taxon>Rhodobacterales</taxon>
        <taxon>Paracoccaceae</taxon>
        <taxon>Stagnihabitans</taxon>
    </lineage>
</organism>
<evidence type="ECO:0000256" key="1">
    <source>
        <dbReference type="ARBA" id="ARBA00000085"/>
    </source>
</evidence>
<dbReference type="PANTHER" id="PTHR44936">
    <property type="entry name" value="SENSOR PROTEIN CREC"/>
    <property type="match status" value="1"/>
</dbReference>
<sequence length="271" mass="28953">MALATAVLLVRWISRPLAQFAEAANGFYTTGKVATVPETGPYEVAVLARAFNDLQDRLARSVEDRTQALAAVSHDLKTPITRLRLRAEEIESNPLARSIAQDLDEMERMIDQTLSYLRGDRSDETLRQVDLVAILETVTDDLIDQGAALTFAGPRSAVVTGRRLGLKRAFANLVGNAVKYGGTARVTVAERSGRVIVLIDDDGEGIAPADRERVLLPFVRLESSRNNATGGFGLGLTIAAAVIDGHDGTLTFDTAPSGGLRVSVSLPGPSS</sequence>
<evidence type="ECO:0000313" key="18">
    <source>
        <dbReference type="Proteomes" id="UP001193501"/>
    </source>
</evidence>
<dbReference type="CDD" id="cd00082">
    <property type="entry name" value="HisKA"/>
    <property type="match status" value="1"/>
</dbReference>
<keyword evidence="4" id="KW-1003">Cell membrane</keyword>
<evidence type="ECO:0000256" key="12">
    <source>
        <dbReference type="ARBA" id="ARBA00022989"/>
    </source>
</evidence>
<name>A0AAE4YE82_9RHOB</name>
<feature type="domain" description="HAMP" evidence="16">
    <location>
        <begin position="11"/>
        <end position="63"/>
    </location>
</feature>
<evidence type="ECO:0000256" key="5">
    <source>
        <dbReference type="ARBA" id="ARBA00022519"/>
    </source>
</evidence>
<dbReference type="InterPro" id="IPR003660">
    <property type="entry name" value="HAMP_dom"/>
</dbReference>
<dbReference type="Gene3D" id="1.10.287.130">
    <property type="match status" value="1"/>
</dbReference>
<gene>
    <name evidence="17" type="ORF">GV832_19135</name>
</gene>
<evidence type="ECO:0000256" key="4">
    <source>
        <dbReference type="ARBA" id="ARBA00022475"/>
    </source>
</evidence>
<comment type="caution">
    <text evidence="17">The sequence shown here is derived from an EMBL/GenBank/DDBJ whole genome shotgun (WGS) entry which is preliminary data.</text>
</comment>
<dbReference type="SMART" id="SM00387">
    <property type="entry name" value="HATPase_c"/>
    <property type="match status" value="1"/>
</dbReference>
<dbReference type="Proteomes" id="UP001193501">
    <property type="component" value="Unassembled WGS sequence"/>
</dbReference>
<dbReference type="SUPFAM" id="SSF55874">
    <property type="entry name" value="ATPase domain of HSP90 chaperone/DNA topoisomerase II/histidine kinase"/>
    <property type="match status" value="1"/>
</dbReference>
<keyword evidence="12" id="KW-1133">Transmembrane helix</keyword>
<dbReference type="GO" id="GO:0000155">
    <property type="term" value="F:phosphorelay sensor kinase activity"/>
    <property type="evidence" value="ECO:0007669"/>
    <property type="project" value="InterPro"/>
</dbReference>
<proteinExistence type="predicted"/>
<dbReference type="GO" id="GO:0005524">
    <property type="term" value="F:ATP binding"/>
    <property type="evidence" value="ECO:0007669"/>
    <property type="project" value="UniProtKB-KW"/>
</dbReference>
<keyword evidence="5" id="KW-0997">Cell inner membrane</keyword>
<keyword evidence="7" id="KW-0808">Transferase</keyword>
<dbReference type="PANTHER" id="PTHR44936:SF5">
    <property type="entry name" value="SENSOR HISTIDINE KINASE ENVZ"/>
    <property type="match status" value="1"/>
</dbReference>
<dbReference type="EC" id="2.7.13.3" evidence="3"/>
<evidence type="ECO:0000256" key="11">
    <source>
        <dbReference type="ARBA" id="ARBA00022840"/>
    </source>
</evidence>
<evidence type="ECO:0000259" key="15">
    <source>
        <dbReference type="PROSITE" id="PS50109"/>
    </source>
</evidence>
<dbReference type="PROSITE" id="PS50109">
    <property type="entry name" value="HIS_KIN"/>
    <property type="match status" value="1"/>
</dbReference>
<dbReference type="SMART" id="SM00388">
    <property type="entry name" value="HisKA"/>
    <property type="match status" value="1"/>
</dbReference>
<dbReference type="SMART" id="SM00304">
    <property type="entry name" value="HAMP"/>
    <property type="match status" value="1"/>
</dbReference>
<evidence type="ECO:0000256" key="9">
    <source>
        <dbReference type="ARBA" id="ARBA00022741"/>
    </source>
</evidence>
<evidence type="ECO:0000256" key="8">
    <source>
        <dbReference type="ARBA" id="ARBA00022692"/>
    </source>
</evidence>
<evidence type="ECO:0000256" key="2">
    <source>
        <dbReference type="ARBA" id="ARBA00004429"/>
    </source>
</evidence>
<protein>
    <recommendedName>
        <fullName evidence="3">histidine kinase</fullName>
        <ecNumber evidence="3">2.7.13.3</ecNumber>
    </recommendedName>
</protein>
<accession>A0AAE4YE82</accession>
<dbReference type="Pfam" id="PF00512">
    <property type="entry name" value="HisKA"/>
    <property type="match status" value="1"/>
</dbReference>
<dbReference type="AlphaFoldDB" id="A0AAE4YE82"/>
<keyword evidence="14" id="KW-0472">Membrane</keyword>
<dbReference type="RefSeq" id="WP_168776501.1">
    <property type="nucleotide sequence ID" value="NZ_JAABNR010000030.1"/>
</dbReference>
<keyword evidence="11" id="KW-0067">ATP-binding</keyword>
<keyword evidence="8" id="KW-0812">Transmembrane</keyword>
<comment type="subcellular location">
    <subcellularLocation>
        <location evidence="2">Cell inner membrane</location>
        <topology evidence="2">Multi-pass membrane protein</topology>
    </subcellularLocation>
</comment>
<reference evidence="17" key="1">
    <citation type="submission" date="2020-01" db="EMBL/GenBank/DDBJ databases">
        <authorList>
            <person name="Chen W.-M."/>
        </authorList>
    </citation>
    <scope>NUCLEOTIDE SEQUENCE</scope>
    <source>
        <strain evidence="17">CYK-10</strain>
    </source>
</reference>